<dbReference type="EMBL" id="CP077365">
    <property type="protein sequence ID" value="QXB46036.1"/>
    <property type="molecule type" value="Genomic_DNA"/>
</dbReference>
<proteinExistence type="predicted"/>
<evidence type="ECO:0000313" key="2">
    <source>
        <dbReference type="Proteomes" id="UP000683517"/>
    </source>
</evidence>
<dbReference type="SUPFAM" id="SSF47413">
    <property type="entry name" value="lambda repressor-like DNA-binding domains"/>
    <property type="match status" value="1"/>
</dbReference>
<protein>
    <submittedName>
        <fullName evidence="1">Helix-turn-helix domain-containing protein</fullName>
    </submittedName>
</protein>
<dbReference type="InterPro" id="IPR031856">
    <property type="entry name" value="YdaS_toxin-like"/>
</dbReference>
<dbReference type="Gene3D" id="1.10.260.40">
    <property type="entry name" value="lambda repressor-like DNA-binding domains"/>
    <property type="match status" value="1"/>
</dbReference>
<dbReference type="RefSeq" id="WP_198072329.1">
    <property type="nucleotide sequence ID" value="NZ_CP065820.1"/>
</dbReference>
<dbReference type="Proteomes" id="UP000683517">
    <property type="component" value="Chromosome"/>
</dbReference>
<dbReference type="InterPro" id="IPR010982">
    <property type="entry name" value="Lambda_DNA-bd_dom_sf"/>
</dbReference>
<organism evidence="1 2">
    <name type="scientific">Acinetobacter seifertii</name>
    <dbReference type="NCBI Taxonomy" id="1530123"/>
    <lineage>
        <taxon>Bacteria</taxon>
        <taxon>Pseudomonadati</taxon>
        <taxon>Pseudomonadota</taxon>
        <taxon>Gammaproteobacteria</taxon>
        <taxon>Moraxellales</taxon>
        <taxon>Moraxellaceae</taxon>
        <taxon>Acinetobacter</taxon>
        <taxon>Acinetobacter calcoaceticus/baumannii complex</taxon>
    </lineage>
</organism>
<evidence type="ECO:0000313" key="1">
    <source>
        <dbReference type="EMBL" id="QXB46036.1"/>
    </source>
</evidence>
<name>A0ABX8L250_9GAMM</name>
<reference evidence="1 2" key="1">
    <citation type="submission" date="2021-06" db="EMBL/GenBank/DDBJ databases">
        <title>FDA dAtabase for Regulatory Grade micrObial Sequences (FDA-ARGOS): Supporting development and validation of Infectious Disease Dx tests.</title>
        <authorList>
            <person name="Sproer C."/>
            <person name="Gronow S."/>
            <person name="Severitt S."/>
            <person name="Schroder I."/>
            <person name="Tallon L."/>
            <person name="Sadzewicz L."/>
            <person name="Zhao X."/>
            <person name="Boylan J."/>
            <person name="Ott S."/>
            <person name="Bowen H."/>
            <person name="Vavikolanu K."/>
            <person name="Mehta A."/>
            <person name="Aluvathingal J."/>
            <person name="Nadendla S."/>
            <person name="Lowell S."/>
            <person name="Myers T."/>
            <person name="Yan Y."/>
        </authorList>
    </citation>
    <scope>NUCLEOTIDE SEQUENCE [LARGE SCALE GENOMIC DNA]</scope>
    <source>
        <strain evidence="1 2">FDAARGOS 1400</strain>
    </source>
</reference>
<sequence length="77" mass="8714">MNIDIIVIYLQLVSFFGNQTKTAQALSIKQPSVNAWLTGKSKMSEKIALRAEYVTNGRFKAYQLCPTLKEFEKKIAS</sequence>
<dbReference type="GeneID" id="60735417"/>
<dbReference type="Pfam" id="PF15943">
    <property type="entry name" value="YdaS_toxin"/>
    <property type="match status" value="1"/>
</dbReference>
<keyword evidence="2" id="KW-1185">Reference proteome</keyword>
<accession>A0ABX8L250</accession>
<gene>
    <name evidence="1" type="ORF">I6L30_16720</name>
</gene>